<dbReference type="PROSITE" id="PS51318">
    <property type="entry name" value="TAT"/>
    <property type="match status" value="1"/>
</dbReference>
<dbReference type="Pfam" id="PF07586">
    <property type="entry name" value="HXXSHH"/>
    <property type="match status" value="1"/>
</dbReference>
<name>A0A518EUR3_9BACT</name>
<reference evidence="2 3" key="1">
    <citation type="submission" date="2019-02" db="EMBL/GenBank/DDBJ databases">
        <title>Deep-cultivation of Planctomycetes and their phenomic and genomic characterization uncovers novel biology.</title>
        <authorList>
            <person name="Wiegand S."/>
            <person name="Jogler M."/>
            <person name="Boedeker C."/>
            <person name="Pinto D."/>
            <person name="Vollmers J."/>
            <person name="Rivas-Marin E."/>
            <person name="Kohn T."/>
            <person name="Peeters S.H."/>
            <person name="Heuer A."/>
            <person name="Rast P."/>
            <person name="Oberbeckmann S."/>
            <person name="Bunk B."/>
            <person name="Jeske O."/>
            <person name="Meyerdierks A."/>
            <person name="Storesund J.E."/>
            <person name="Kallscheuer N."/>
            <person name="Luecker S."/>
            <person name="Lage O.M."/>
            <person name="Pohl T."/>
            <person name="Merkel B.J."/>
            <person name="Hornburger P."/>
            <person name="Mueller R.-W."/>
            <person name="Bruemmer F."/>
            <person name="Labrenz M."/>
            <person name="Spormann A.M."/>
            <person name="Op den Camp H."/>
            <person name="Overmann J."/>
            <person name="Amann R."/>
            <person name="Jetten M.S.M."/>
            <person name="Mascher T."/>
            <person name="Medema M.H."/>
            <person name="Devos D.P."/>
            <person name="Kaster A.-K."/>
            <person name="Ovreas L."/>
            <person name="Rohde M."/>
            <person name="Galperin M.Y."/>
            <person name="Jogler C."/>
        </authorList>
    </citation>
    <scope>NUCLEOTIDE SEQUENCE [LARGE SCALE GENOMIC DNA]</scope>
    <source>
        <strain evidence="2 3">Poly30</strain>
    </source>
</reference>
<protein>
    <recommendedName>
        <fullName evidence="4">DUF1552 domain-containing protein</fullName>
    </recommendedName>
</protein>
<dbReference type="InterPro" id="IPR011447">
    <property type="entry name" value="DUF1552"/>
</dbReference>
<organism evidence="2 3">
    <name type="scientific">Saltatorellus ferox</name>
    <dbReference type="NCBI Taxonomy" id="2528018"/>
    <lineage>
        <taxon>Bacteria</taxon>
        <taxon>Pseudomonadati</taxon>
        <taxon>Planctomycetota</taxon>
        <taxon>Planctomycetia</taxon>
        <taxon>Planctomycetia incertae sedis</taxon>
        <taxon>Saltatorellus</taxon>
    </lineage>
</organism>
<accession>A0A518EUR3</accession>
<feature type="region of interest" description="Disordered" evidence="1">
    <location>
        <begin position="1"/>
        <end position="28"/>
    </location>
</feature>
<evidence type="ECO:0000313" key="3">
    <source>
        <dbReference type="Proteomes" id="UP000320390"/>
    </source>
</evidence>
<evidence type="ECO:0008006" key="4">
    <source>
        <dbReference type="Google" id="ProtNLM"/>
    </source>
</evidence>
<evidence type="ECO:0000313" key="2">
    <source>
        <dbReference type="EMBL" id="QDV07788.1"/>
    </source>
</evidence>
<dbReference type="Proteomes" id="UP000320390">
    <property type="component" value="Chromosome"/>
</dbReference>
<dbReference type="EMBL" id="CP036434">
    <property type="protein sequence ID" value="QDV07788.1"/>
    <property type="molecule type" value="Genomic_DNA"/>
</dbReference>
<sequence length="498" mass="53280">MKNRHPSSETSLADLSGTGPRVSSRGIPRRTVLRGAGLAVALPMLEAMMPTALGSPALASPTPESVKRLLYVYVPNGVRLDEWRQVIPAPPGDEMPEGVRRRSPKMIEGEHLGLDLPGLLAPLRAYREQLLLLRGLTADKARANGDGPGDHARASAAFLTGVQPLKTEGRVNLGISADQLAAREVGGITRIRSLALGLEPGMQSGQCDSGYACAYSGHVSWESATVPAAKETSARAAFDRLFRGGDGEVPEGERQRRLADRRSVLDFVREESKRLSTRVGAADRARLEEYETGLRELERQLSFDGAAHVEGVPEEARPDGESKSTFAEEARLFGKILALAFESDVTRIATFMFGNEGSGRRYHEIGVSEGHHTLSHHRGDVEKLAAIGKINGLHIAALAEFVGALASRRWLDGSLLDGTAIVYGSGIAEGDRHDHHDLPILVVGGKHLGIRGGRTLVAPRETPLNNLHAALLERLGVSKERSVGTSLGDATGILDGLG</sequence>
<evidence type="ECO:0000256" key="1">
    <source>
        <dbReference type="SAM" id="MobiDB-lite"/>
    </source>
</evidence>
<dbReference type="AlphaFoldDB" id="A0A518EUR3"/>
<proteinExistence type="predicted"/>
<dbReference type="InterPro" id="IPR006311">
    <property type="entry name" value="TAT_signal"/>
</dbReference>
<keyword evidence="3" id="KW-1185">Reference proteome</keyword>
<gene>
    <name evidence="2" type="ORF">Poly30_33210</name>
</gene>